<evidence type="ECO:0000256" key="11">
    <source>
        <dbReference type="ARBA" id="ARBA00023136"/>
    </source>
</evidence>
<feature type="transmembrane region" description="Helical" evidence="12">
    <location>
        <begin position="56"/>
        <end position="75"/>
    </location>
</feature>
<evidence type="ECO:0000256" key="12">
    <source>
        <dbReference type="SAM" id="Phobius"/>
    </source>
</evidence>
<reference evidence="14 15" key="1">
    <citation type="submission" date="2018-07" db="EMBL/GenBank/DDBJ databases">
        <title>Genome sequencing of Runella.</title>
        <authorList>
            <person name="Baek M.-G."/>
            <person name="Yi H."/>
        </authorList>
    </citation>
    <scope>NUCLEOTIDE SEQUENCE [LARGE SCALE GENOMIC DNA]</scope>
    <source>
        <strain evidence="14 15">HYN0085</strain>
    </source>
</reference>
<evidence type="ECO:0000313" key="15">
    <source>
        <dbReference type="Proteomes" id="UP000251993"/>
    </source>
</evidence>
<comment type="similarity">
    <text evidence="2">Belongs to the monovalent cation:proton antiporter 2 (CPA2) transporter (TC 2.A.37) family.</text>
</comment>
<feature type="transmembrane region" description="Helical" evidence="12">
    <location>
        <begin position="366"/>
        <end position="385"/>
    </location>
</feature>
<keyword evidence="5" id="KW-1003">Cell membrane</keyword>
<dbReference type="Proteomes" id="UP000251993">
    <property type="component" value="Chromosome"/>
</dbReference>
<keyword evidence="4" id="KW-0050">Antiport</keyword>
<dbReference type="PROSITE" id="PS51201">
    <property type="entry name" value="RCK_N"/>
    <property type="match status" value="1"/>
</dbReference>
<dbReference type="SUPFAM" id="SSF51735">
    <property type="entry name" value="NAD(P)-binding Rossmann-fold domains"/>
    <property type="match status" value="1"/>
</dbReference>
<keyword evidence="3" id="KW-0813">Transport</keyword>
<feature type="domain" description="RCK N-terminal" evidence="13">
    <location>
        <begin position="412"/>
        <end position="528"/>
    </location>
</feature>
<dbReference type="InterPro" id="IPR003148">
    <property type="entry name" value="RCK_N"/>
</dbReference>
<comment type="subcellular location">
    <subcellularLocation>
        <location evidence="1">Endomembrane system</location>
        <topology evidence="1">Multi-pass membrane protein</topology>
    </subcellularLocation>
</comment>
<dbReference type="FunFam" id="3.40.50.720:FF:000036">
    <property type="entry name" value="Glutathione-regulated potassium-efflux system protein KefB"/>
    <property type="match status" value="1"/>
</dbReference>
<dbReference type="AlphaFoldDB" id="A0A344TK73"/>
<evidence type="ECO:0000256" key="9">
    <source>
        <dbReference type="ARBA" id="ARBA00022989"/>
    </source>
</evidence>
<feature type="transmembrane region" description="Helical" evidence="12">
    <location>
        <begin position="226"/>
        <end position="244"/>
    </location>
</feature>
<feature type="transmembrane region" description="Helical" evidence="12">
    <location>
        <begin position="115"/>
        <end position="135"/>
    </location>
</feature>
<feature type="transmembrane region" description="Helical" evidence="12">
    <location>
        <begin position="304"/>
        <end position="322"/>
    </location>
</feature>
<dbReference type="PANTHER" id="PTHR46157:SF4">
    <property type="entry name" value="K(+) EFFLUX ANTIPORTER 3, CHLOROPLASTIC"/>
    <property type="match status" value="1"/>
</dbReference>
<feature type="transmembrane region" description="Helical" evidence="12">
    <location>
        <begin position="31"/>
        <end position="50"/>
    </location>
</feature>
<name>A0A344TK73_9BACT</name>
<feature type="transmembrane region" description="Helical" evidence="12">
    <location>
        <begin position="190"/>
        <end position="214"/>
    </location>
</feature>
<dbReference type="OrthoDB" id="9781411at2"/>
<dbReference type="NCBIfam" id="TIGR00932">
    <property type="entry name" value="2a37"/>
    <property type="match status" value="1"/>
</dbReference>
<keyword evidence="15" id="KW-1185">Reference proteome</keyword>
<dbReference type="InterPro" id="IPR006036">
    <property type="entry name" value="K_uptake_TrkA"/>
</dbReference>
<dbReference type="EMBL" id="CP030850">
    <property type="protein sequence ID" value="AXE19044.1"/>
    <property type="molecule type" value="Genomic_DNA"/>
</dbReference>
<evidence type="ECO:0000259" key="13">
    <source>
        <dbReference type="PROSITE" id="PS51201"/>
    </source>
</evidence>
<feature type="transmembrane region" description="Helical" evidence="12">
    <location>
        <begin position="6"/>
        <end position="24"/>
    </location>
</feature>
<dbReference type="KEGG" id="run:DR864_15440"/>
<keyword evidence="9 12" id="KW-1133">Transmembrane helix</keyword>
<evidence type="ECO:0000313" key="14">
    <source>
        <dbReference type="EMBL" id="AXE19044.1"/>
    </source>
</evidence>
<keyword evidence="10" id="KW-0406">Ion transport</keyword>
<evidence type="ECO:0000256" key="3">
    <source>
        <dbReference type="ARBA" id="ARBA00022448"/>
    </source>
</evidence>
<evidence type="ECO:0000256" key="5">
    <source>
        <dbReference type="ARBA" id="ARBA00022475"/>
    </source>
</evidence>
<keyword evidence="11 12" id="KW-0472">Membrane</keyword>
<sequence length="627" mass="69291">MSTGFLFQALVFMGASIVLVPIAKKIGLSSVLGYLVAGILIGPFVLGFVGENGQDIMHASEFGVVMMLFLIGLELNPRKFWEMRKAILGLGGLQVAGTTVLLFISFLLMKWQWEMALAVALAFSMSSTAIVLQTLKEKNISRTIAGEASFSVLLFQDIAVIPILALLPLLGTPHAGAETHASLFSEQPAWIQAISVFVVVGLILLIGKFLVVPFLRFVSKSQMRELFVAAALFIVVGVAALMQAVGLSPALGTFLAGMVLANTEFRHELESDIEPFKGLLLGLFFVSVGATIDFDQIMGDPATIALLVVLVLVFKFIVLIITGKLFKMSSDQNLIFSFGLSQVGEFAFVLLSFSSQINLLDAVWNAKLMAVVAITMASTPLVLLLNEKLIEPYFGVKTKGDEQEESDTIDTQHKVIIAGFGHFGSTVGRFLRANGIKATILDNDSDRVDLLRRMGFEVYFGDATRVDLLEAAGASEAAILIAAIDPPELNHLLVETAKKKYPNLRIFARARNRYDAYELMDMHVEHIYRETLDTAVRLGVDAMVKLGFRKYTATRQAQKFIQYDEQSLEKLSKNRHNVKEYALSVREQVQWQEQILQNDLFLAKEETDISWDSEHLRQVVTQNDPKK</sequence>
<feature type="transmembrane region" description="Helical" evidence="12">
    <location>
        <begin position="334"/>
        <end position="354"/>
    </location>
</feature>
<evidence type="ECO:0000256" key="1">
    <source>
        <dbReference type="ARBA" id="ARBA00004127"/>
    </source>
</evidence>
<keyword evidence="6" id="KW-0633">Potassium transport</keyword>
<dbReference type="GO" id="GO:1902600">
    <property type="term" value="P:proton transmembrane transport"/>
    <property type="evidence" value="ECO:0007669"/>
    <property type="project" value="InterPro"/>
</dbReference>
<dbReference type="GO" id="GO:0005886">
    <property type="term" value="C:plasma membrane"/>
    <property type="evidence" value="ECO:0007669"/>
    <property type="project" value="InterPro"/>
</dbReference>
<protein>
    <submittedName>
        <fullName evidence="14">Potassium transporter</fullName>
    </submittedName>
</protein>
<dbReference type="PANTHER" id="PTHR46157">
    <property type="entry name" value="K(+) EFFLUX ANTIPORTER 3, CHLOROPLASTIC"/>
    <property type="match status" value="1"/>
</dbReference>
<dbReference type="Gene3D" id="1.20.1530.20">
    <property type="match status" value="1"/>
</dbReference>
<dbReference type="InterPro" id="IPR004771">
    <property type="entry name" value="K/H_exchanger"/>
</dbReference>
<dbReference type="InterPro" id="IPR006153">
    <property type="entry name" value="Cation/H_exchanger_TM"/>
</dbReference>
<feature type="transmembrane region" description="Helical" evidence="12">
    <location>
        <begin position="147"/>
        <end position="170"/>
    </location>
</feature>
<evidence type="ECO:0000256" key="8">
    <source>
        <dbReference type="ARBA" id="ARBA00022958"/>
    </source>
</evidence>
<proteinExistence type="inferred from homology"/>
<evidence type="ECO:0000256" key="10">
    <source>
        <dbReference type="ARBA" id="ARBA00023065"/>
    </source>
</evidence>
<dbReference type="RefSeq" id="WP_114067824.1">
    <property type="nucleotide sequence ID" value="NZ_CP030850.1"/>
</dbReference>
<dbReference type="GO" id="GO:0015297">
    <property type="term" value="F:antiporter activity"/>
    <property type="evidence" value="ECO:0007669"/>
    <property type="project" value="UniProtKB-KW"/>
</dbReference>
<evidence type="ECO:0000256" key="4">
    <source>
        <dbReference type="ARBA" id="ARBA00022449"/>
    </source>
</evidence>
<dbReference type="InterPro" id="IPR036291">
    <property type="entry name" value="NAD(P)-bd_dom_sf"/>
</dbReference>
<feature type="transmembrane region" description="Helical" evidence="12">
    <location>
        <begin position="87"/>
        <end position="109"/>
    </location>
</feature>
<accession>A0A344TK73</accession>
<dbReference type="GO" id="GO:0012505">
    <property type="term" value="C:endomembrane system"/>
    <property type="evidence" value="ECO:0007669"/>
    <property type="project" value="UniProtKB-SubCell"/>
</dbReference>
<dbReference type="PRINTS" id="PR00335">
    <property type="entry name" value="KUPTAKETRKA"/>
</dbReference>
<evidence type="ECO:0000256" key="2">
    <source>
        <dbReference type="ARBA" id="ARBA00005551"/>
    </source>
</evidence>
<dbReference type="GO" id="GO:0015079">
    <property type="term" value="F:potassium ion transmembrane transporter activity"/>
    <property type="evidence" value="ECO:0007669"/>
    <property type="project" value="InterPro"/>
</dbReference>
<evidence type="ECO:0000256" key="7">
    <source>
        <dbReference type="ARBA" id="ARBA00022692"/>
    </source>
</evidence>
<keyword evidence="7 12" id="KW-0812">Transmembrane</keyword>
<dbReference type="Pfam" id="PF00999">
    <property type="entry name" value="Na_H_Exchanger"/>
    <property type="match status" value="1"/>
</dbReference>
<dbReference type="Gene3D" id="3.40.50.720">
    <property type="entry name" value="NAD(P)-binding Rossmann-like Domain"/>
    <property type="match status" value="1"/>
</dbReference>
<evidence type="ECO:0000256" key="6">
    <source>
        <dbReference type="ARBA" id="ARBA00022538"/>
    </source>
</evidence>
<dbReference type="InterPro" id="IPR038770">
    <property type="entry name" value="Na+/solute_symporter_sf"/>
</dbReference>
<dbReference type="Pfam" id="PF02254">
    <property type="entry name" value="TrkA_N"/>
    <property type="match status" value="1"/>
</dbReference>
<gene>
    <name evidence="14" type="ORF">DR864_15440</name>
</gene>
<organism evidence="14 15">
    <name type="scientific">Runella rosea</name>
    <dbReference type="NCBI Taxonomy" id="2259595"/>
    <lineage>
        <taxon>Bacteria</taxon>
        <taxon>Pseudomonadati</taxon>
        <taxon>Bacteroidota</taxon>
        <taxon>Cytophagia</taxon>
        <taxon>Cytophagales</taxon>
        <taxon>Spirosomataceae</taxon>
        <taxon>Runella</taxon>
    </lineage>
</organism>
<keyword evidence="8" id="KW-0630">Potassium</keyword>